<organism evidence="1 2">
    <name type="scientific">Meloidogyne enterolobii</name>
    <name type="common">Root-knot nematode worm</name>
    <name type="synonym">Meloidogyne mayaguensis</name>
    <dbReference type="NCBI Taxonomy" id="390850"/>
    <lineage>
        <taxon>Eukaryota</taxon>
        <taxon>Metazoa</taxon>
        <taxon>Ecdysozoa</taxon>
        <taxon>Nematoda</taxon>
        <taxon>Chromadorea</taxon>
        <taxon>Rhabditida</taxon>
        <taxon>Tylenchina</taxon>
        <taxon>Tylenchomorpha</taxon>
        <taxon>Tylenchoidea</taxon>
        <taxon>Meloidogynidae</taxon>
        <taxon>Meloidogyninae</taxon>
        <taxon>Meloidogyne</taxon>
    </lineage>
</organism>
<protein>
    <submittedName>
        <fullName evidence="1">Uncharacterized protein</fullName>
    </submittedName>
</protein>
<comment type="caution">
    <text evidence="1">The sequence shown here is derived from an EMBL/GenBank/DDBJ whole genome shotgun (WGS) entry which is preliminary data.</text>
</comment>
<dbReference type="Proteomes" id="UP001497535">
    <property type="component" value="Unassembled WGS sequence"/>
</dbReference>
<evidence type="ECO:0000313" key="1">
    <source>
        <dbReference type="EMBL" id="CAK5037414.1"/>
    </source>
</evidence>
<dbReference type="EMBL" id="CAVMJV010000008">
    <property type="protein sequence ID" value="CAK5037414.1"/>
    <property type="molecule type" value="Genomic_DNA"/>
</dbReference>
<reference evidence="1" key="1">
    <citation type="submission" date="2023-11" db="EMBL/GenBank/DDBJ databases">
        <authorList>
            <person name="Poullet M."/>
        </authorList>
    </citation>
    <scope>NUCLEOTIDE SEQUENCE</scope>
    <source>
        <strain evidence="1">E1834</strain>
    </source>
</reference>
<name>A0ACB0YAJ4_MELEN</name>
<gene>
    <name evidence="1" type="ORF">MENTE1834_LOCUS9323</name>
</gene>
<keyword evidence="2" id="KW-1185">Reference proteome</keyword>
<evidence type="ECO:0000313" key="2">
    <source>
        <dbReference type="Proteomes" id="UP001497535"/>
    </source>
</evidence>
<accession>A0ACB0YAJ4</accession>
<sequence length="323" mass="37745">MYGNSSILTVYKNTIITLFVFRRCVIENRTYNCLRGTNKCDIREGFIIYLLKKFILSIKEGHRNACKACRLRLCRQAGMNYNFSSIEDNDKDLSFPFQNDLQVTATGNIDDFTQIQSDSKPLYFTMLNDGFQIFSQMENKTKLTILDCSYRQFTMLHSCYLTLSQFPDIEDNRFVVNFGYVINIDELDGFIEQLAKDKPNPEEYIRLKKPLMEKYYKFISNLKKFPEGIKQQDICAMMAVTIWNITQQEFGQTKINKDLPEWVRFKETFLSEWLADLTMRFDNKTHEPAILMAQLLCKLVELNSIASALEGTTILPDFQPPHL</sequence>
<proteinExistence type="predicted"/>